<proteinExistence type="predicted"/>
<name>A0AAE9YEJ8_9CAUD</name>
<reference evidence="1" key="1">
    <citation type="submission" date="2022-12" db="EMBL/GenBank/DDBJ databases">
        <authorList>
            <person name="Lee J.-H."/>
            <person name="Jung S.-H."/>
        </authorList>
    </citation>
    <scope>NUCLEOTIDE SEQUENCE</scope>
</reference>
<organism evidence="1 2">
    <name type="scientific">Klebsiella phage KPP2020</name>
    <dbReference type="NCBI Taxonomy" id="3017288"/>
    <lineage>
        <taxon>Viruses</taxon>
        <taxon>Duplodnaviria</taxon>
        <taxon>Heunggongvirae</taxon>
        <taxon>Uroviricota</taxon>
        <taxon>Caudoviricetes</taxon>
        <taxon>Drexlerviridae</taxon>
        <taxon>Webervirus</taxon>
        <taxon>Webervirus KPP2020</taxon>
    </lineage>
</organism>
<accession>A0AAE9YEJ8</accession>
<dbReference type="Proteomes" id="UP001217198">
    <property type="component" value="Segment"/>
</dbReference>
<evidence type="ECO:0000313" key="2">
    <source>
        <dbReference type="Proteomes" id="UP001217198"/>
    </source>
</evidence>
<protein>
    <submittedName>
        <fullName evidence="1">DNA primase</fullName>
    </submittedName>
</protein>
<gene>
    <name evidence="1" type="ORF">KPP2020_001</name>
</gene>
<evidence type="ECO:0000313" key="1">
    <source>
        <dbReference type="EMBL" id="WCR32821.1"/>
    </source>
</evidence>
<keyword evidence="2" id="KW-1185">Reference proteome</keyword>
<sequence>MADHERVLAVLNRTEAVDRTPVTLYEGIENEHIKSYQVGVKTHENGRQELIHALPMQLVHEDGLDDEYCNILFIDEEGREKMLAGDLTFGSVIVTNQSDDGNGPIYLARSWIEAMHFNIASSFKCDVWACIIPSNVEIVAYRYKGKGGEGKREMRVVCRRGDLDMLAAADDRDLKVIVPNGDNFKLGFERKLYKASSLL</sequence>
<dbReference type="EMBL" id="OQ031071">
    <property type="protein sequence ID" value="WCR32821.1"/>
    <property type="molecule type" value="Genomic_DNA"/>
</dbReference>